<reference evidence="2 3" key="1">
    <citation type="submission" date="2014-12" db="EMBL/GenBank/DDBJ databases">
        <title>Complete genome sequence of Streptomyces vietnamensis strain GIMV4.0001, a genetic manipulable producer of the benzoisochromanequinone antibiotic granaticin.</title>
        <authorList>
            <person name="Deng M.R."/>
            <person name="Guo J."/>
            <person name="Ma L.Y."/>
            <person name="Feng G.D."/>
            <person name="Mo C.Y."/>
            <person name="Zhu H.H."/>
        </authorList>
    </citation>
    <scope>NUCLEOTIDE SEQUENCE [LARGE SCALE GENOMIC DNA]</scope>
    <source>
        <strain evidence="3">GIMV4.0001</strain>
    </source>
</reference>
<keyword evidence="1" id="KW-0472">Membrane</keyword>
<feature type="transmembrane region" description="Helical" evidence="1">
    <location>
        <begin position="131"/>
        <end position="149"/>
    </location>
</feature>
<keyword evidence="1" id="KW-1133">Transmembrane helix</keyword>
<proteinExistence type="predicted"/>
<evidence type="ECO:0000313" key="3">
    <source>
        <dbReference type="Proteomes" id="UP000031774"/>
    </source>
</evidence>
<protein>
    <recommendedName>
        <fullName evidence="4">DUF1772 domain-containing protein</fullName>
    </recommendedName>
</protein>
<dbReference type="HOGENOM" id="CLU_111152_1_1_11"/>
<name>A0A0B5HZD3_9ACTN</name>
<dbReference type="InterPro" id="IPR013901">
    <property type="entry name" value="Anthrone_oxy"/>
</dbReference>
<dbReference type="EMBL" id="CP010407">
    <property type="protein sequence ID" value="AJF65731.1"/>
    <property type="molecule type" value="Genomic_DNA"/>
</dbReference>
<dbReference type="Pfam" id="PF08592">
    <property type="entry name" value="Anthrone_oxy"/>
    <property type="match status" value="1"/>
</dbReference>
<accession>A0A0B5HZD3</accession>
<evidence type="ECO:0000313" key="2">
    <source>
        <dbReference type="EMBL" id="AJF65731.1"/>
    </source>
</evidence>
<sequence>MRVRITHGLALVSTGLLAGAFGYGAANLVPTFNAVPLDTRLDFHTELMKMNGITMQGAMAISILGSFTLAALTRGRSRAVAASAGLLTFTSFLITRLGNVPINGRIKQWAATTPPPDHAEILRRWELFNDARTLTAVAAFTLLTVLALSKSRPTNRPTNRPAAPEYLR</sequence>
<dbReference type="RefSeq" id="WP_041129755.1">
    <property type="nucleotide sequence ID" value="NZ_CP010407.1"/>
</dbReference>
<dbReference type="Proteomes" id="UP000031774">
    <property type="component" value="Chromosome"/>
</dbReference>
<dbReference type="AlphaFoldDB" id="A0A0B5HZD3"/>
<dbReference type="STRING" id="362257.SVTN_16330"/>
<evidence type="ECO:0008006" key="4">
    <source>
        <dbReference type="Google" id="ProtNLM"/>
    </source>
</evidence>
<keyword evidence="3" id="KW-1185">Reference proteome</keyword>
<feature type="transmembrane region" description="Helical" evidence="1">
    <location>
        <begin position="50"/>
        <end position="72"/>
    </location>
</feature>
<feature type="transmembrane region" description="Helical" evidence="1">
    <location>
        <begin position="79"/>
        <end position="98"/>
    </location>
</feature>
<gene>
    <name evidence="2" type="ORF">SVTN_16330</name>
</gene>
<dbReference type="KEGG" id="svt:SVTN_16330"/>
<keyword evidence="1" id="KW-0812">Transmembrane</keyword>
<evidence type="ECO:0000256" key="1">
    <source>
        <dbReference type="SAM" id="Phobius"/>
    </source>
</evidence>
<organism evidence="2 3">
    <name type="scientific">Streptomyces vietnamensis</name>
    <dbReference type="NCBI Taxonomy" id="362257"/>
    <lineage>
        <taxon>Bacteria</taxon>
        <taxon>Bacillati</taxon>
        <taxon>Actinomycetota</taxon>
        <taxon>Actinomycetes</taxon>
        <taxon>Kitasatosporales</taxon>
        <taxon>Streptomycetaceae</taxon>
        <taxon>Streptomyces</taxon>
    </lineage>
</organism>